<dbReference type="RefSeq" id="XP_021119671.1">
    <property type="nucleotide sequence ID" value="XM_021264012.1"/>
</dbReference>
<proteinExistence type="predicted"/>
<gene>
    <name evidence="3 4 5 6" type="primary">LOC110350587</name>
</gene>
<evidence type="ECO:0000313" key="6">
    <source>
        <dbReference type="RefSeq" id="XP_021119672.1"/>
    </source>
</evidence>
<dbReference type="Proteomes" id="UP000694906">
    <property type="component" value="Unplaced"/>
</dbReference>
<dbReference type="AlphaFoldDB" id="A0AAX6TBG9"/>
<reference evidence="3 4" key="1">
    <citation type="submission" date="2025-04" db="UniProtKB">
        <authorList>
            <consortium name="RefSeq"/>
        </authorList>
    </citation>
    <scope>IDENTIFICATION</scope>
</reference>
<dbReference type="RefSeq" id="XP_021119672.1">
    <property type="nucleotide sequence ID" value="XM_021264013.1"/>
</dbReference>
<evidence type="ECO:0000313" key="5">
    <source>
        <dbReference type="RefSeq" id="XP_021119671.1"/>
    </source>
</evidence>
<sequence>MKANINFAGMPDGSERPTSQLRGPAVTGMLVDSWAAAAWAAESLPRTEAIPWPSDVGWTQAVTQWFPSPPPPGEPGLWESLFPQSWCLGGRRGSRLPFTQGSVPGKRLVLRAGLGKSSRLHLQACCGALLEGPMCPLSPLLPRMYRGTSRSPAGCCLGTPGQESETARLAPILGHNSGLRCTGLASSLVCCLGPSWTQGLSLRAPLWGCPDLEGSAFEGAGRVGAGAPLALPPWYPWAPGVGPAALHPQSEHWLFLCLADLGLQCHLCSLSLGHSRSKFPGLPALGSSAPARQTCPRWQSVPPTPMGAEGSKHRSAASLYTAAPHALQPLEPAVALQEEACEWGHGGRARGVLRGKLLAREAQQLHTEEVSLVHCRGLHMFVHSSVSHSHRKWGHPCGSRVCTDNRNVVPAHSGSSSATGRKGSWYRRPL</sequence>
<evidence type="ECO:0000313" key="4">
    <source>
        <dbReference type="RefSeq" id="XP_021119670.1"/>
    </source>
</evidence>
<dbReference type="RefSeq" id="XP_021119670.1">
    <property type="nucleotide sequence ID" value="XM_021264011.1"/>
</dbReference>
<keyword evidence="2" id="KW-1185">Reference proteome</keyword>
<organism evidence="2 6">
    <name type="scientific">Heterocephalus glaber</name>
    <name type="common">Naked mole rat</name>
    <dbReference type="NCBI Taxonomy" id="10181"/>
    <lineage>
        <taxon>Eukaryota</taxon>
        <taxon>Metazoa</taxon>
        <taxon>Chordata</taxon>
        <taxon>Craniata</taxon>
        <taxon>Vertebrata</taxon>
        <taxon>Euteleostomi</taxon>
        <taxon>Mammalia</taxon>
        <taxon>Eutheria</taxon>
        <taxon>Euarchontoglires</taxon>
        <taxon>Glires</taxon>
        <taxon>Rodentia</taxon>
        <taxon>Hystricomorpha</taxon>
        <taxon>Bathyergidae</taxon>
        <taxon>Heterocephalus</taxon>
    </lineage>
</organism>
<accession>A0AAX6TBG9</accession>
<evidence type="ECO:0000256" key="1">
    <source>
        <dbReference type="SAM" id="MobiDB-lite"/>
    </source>
</evidence>
<feature type="region of interest" description="Disordered" evidence="1">
    <location>
        <begin position="408"/>
        <end position="430"/>
    </location>
</feature>
<evidence type="ECO:0000313" key="3">
    <source>
        <dbReference type="RefSeq" id="XP_021119669.1"/>
    </source>
</evidence>
<dbReference type="GeneID" id="110350587"/>
<evidence type="ECO:0000313" key="2">
    <source>
        <dbReference type="Proteomes" id="UP000694906"/>
    </source>
</evidence>
<dbReference type="RefSeq" id="XP_021119669.1">
    <property type="nucleotide sequence ID" value="XM_021264010.1"/>
</dbReference>
<feature type="region of interest" description="Disordered" evidence="1">
    <location>
        <begin position="1"/>
        <end position="21"/>
    </location>
</feature>
<name>A0AAX6TBG9_HETGA</name>
<protein>
    <submittedName>
        <fullName evidence="3 4">Uncharacterized protein LOC110350587</fullName>
    </submittedName>
</protein>